<evidence type="ECO:0000313" key="3">
    <source>
        <dbReference type="Proteomes" id="UP000285301"/>
    </source>
</evidence>
<comment type="caution">
    <text evidence="2">The sequence shown here is derived from an EMBL/GenBank/DDBJ whole genome shotgun (WGS) entry which is preliminary data.</text>
</comment>
<evidence type="ECO:0000259" key="1">
    <source>
        <dbReference type="PROSITE" id="PS50888"/>
    </source>
</evidence>
<dbReference type="InterPro" id="IPR011598">
    <property type="entry name" value="bHLH_dom"/>
</dbReference>
<gene>
    <name evidence="2" type="ORF">B4U79_18939</name>
</gene>
<dbReference type="Gene3D" id="4.10.280.10">
    <property type="entry name" value="Helix-loop-helix DNA-binding domain"/>
    <property type="match status" value="1"/>
</dbReference>
<dbReference type="PROSITE" id="PS50888">
    <property type="entry name" value="BHLH"/>
    <property type="match status" value="1"/>
</dbReference>
<dbReference type="GO" id="GO:0046983">
    <property type="term" value="F:protein dimerization activity"/>
    <property type="evidence" value="ECO:0007669"/>
    <property type="project" value="InterPro"/>
</dbReference>
<dbReference type="AlphaFoldDB" id="A0A443RM34"/>
<organism evidence="2 3">
    <name type="scientific">Dinothrombium tinctorium</name>
    <dbReference type="NCBI Taxonomy" id="1965070"/>
    <lineage>
        <taxon>Eukaryota</taxon>
        <taxon>Metazoa</taxon>
        <taxon>Ecdysozoa</taxon>
        <taxon>Arthropoda</taxon>
        <taxon>Chelicerata</taxon>
        <taxon>Arachnida</taxon>
        <taxon>Acari</taxon>
        <taxon>Acariformes</taxon>
        <taxon>Trombidiformes</taxon>
        <taxon>Prostigmata</taxon>
        <taxon>Anystina</taxon>
        <taxon>Parasitengona</taxon>
        <taxon>Trombidioidea</taxon>
        <taxon>Trombidiidae</taxon>
        <taxon>Dinothrombium</taxon>
    </lineage>
</organism>
<keyword evidence="3" id="KW-1185">Reference proteome</keyword>
<sequence length="124" mass="14548">MLPKVPSDCIMKETHQNDEKRATKMSVSKRCLLKSINENSKLKRKSIRNREYEKLRRIVPSISEAQNTSKVDIINEAVKYIDQLHMELVQKLNYISAHERSKLQISLQTQNIDDFHELIARLSQ</sequence>
<dbReference type="InterPro" id="IPR036638">
    <property type="entry name" value="HLH_DNA-bd_sf"/>
</dbReference>
<reference evidence="2 3" key="1">
    <citation type="journal article" date="2018" name="Gigascience">
        <title>Genomes of trombidid mites reveal novel predicted allergens and laterally-transferred genes associated with secondary metabolism.</title>
        <authorList>
            <person name="Dong X."/>
            <person name="Chaisiri K."/>
            <person name="Xia D."/>
            <person name="Armstrong S.D."/>
            <person name="Fang Y."/>
            <person name="Donnelly M.J."/>
            <person name="Kadowaki T."/>
            <person name="McGarry J.W."/>
            <person name="Darby A.C."/>
            <person name="Makepeace B.L."/>
        </authorList>
    </citation>
    <scope>NUCLEOTIDE SEQUENCE [LARGE SCALE GENOMIC DNA]</scope>
    <source>
        <strain evidence="2">UoL-WK</strain>
    </source>
</reference>
<accession>A0A443RM34</accession>
<dbReference type="EMBL" id="NCKU01000247">
    <property type="protein sequence ID" value="RWS16322.1"/>
    <property type="molecule type" value="Genomic_DNA"/>
</dbReference>
<feature type="domain" description="BHLH" evidence="1">
    <location>
        <begin position="32"/>
        <end position="84"/>
    </location>
</feature>
<protein>
    <recommendedName>
        <fullName evidence="1">BHLH domain-containing protein</fullName>
    </recommendedName>
</protein>
<evidence type="ECO:0000313" key="2">
    <source>
        <dbReference type="EMBL" id="RWS16322.1"/>
    </source>
</evidence>
<dbReference type="SUPFAM" id="SSF47459">
    <property type="entry name" value="HLH, helix-loop-helix DNA-binding domain"/>
    <property type="match status" value="1"/>
</dbReference>
<dbReference type="OrthoDB" id="10047910at2759"/>
<dbReference type="Proteomes" id="UP000285301">
    <property type="component" value="Unassembled WGS sequence"/>
</dbReference>
<dbReference type="Pfam" id="PF00010">
    <property type="entry name" value="HLH"/>
    <property type="match status" value="1"/>
</dbReference>
<name>A0A443RM34_9ACAR</name>
<proteinExistence type="predicted"/>